<sequence length="76" mass="8583">MMWVLIIGGGVLLLLGALALWAVYLWRRGEELWSEVTKLGRQAVQLALLAEKIQTVPDQTDLEALRRRTSAGRRQP</sequence>
<keyword evidence="2" id="KW-1185">Reference proteome</keyword>
<protein>
    <submittedName>
        <fullName evidence="1">Uncharacterized protein</fullName>
    </submittedName>
</protein>
<organism evidence="1 2">
    <name type="scientific">Auraticoccus monumenti</name>
    <dbReference type="NCBI Taxonomy" id="675864"/>
    <lineage>
        <taxon>Bacteria</taxon>
        <taxon>Bacillati</taxon>
        <taxon>Actinomycetota</taxon>
        <taxon>Actinomycetes</taxon>
        <taxon>Propionibacteriales</taxon>
        <taxon>Propionibacteriaceae</taxon>
        <taxon>Auraticoccus</taxon>
    </lineage>
</organism>
<evidence type="ECO:0000313" key="2">
    <source>
        <dbReference type="Proteomes" id="UP000198546"/>
    </source>
</evidence>
<proteinExistence type="predicted"/>
<accession>A0A1G7CTG1</accession>
<name>A0A1G7CTG1_9ACTN</name>
<evidence type="ECO:0000313" key="1">
    <source>
        <dbReference type="EMBL" id="SDE42579.1"/>
    </source>
</evidence>
<dbReference type="STRING" id="675864.SAMN04489747_3372"/>
<dbReference type="Proteomes" id="UP000198546">
    <property type="component" value="Chromosome i"/>
</dbReference>
<dbReference type="EMBL" id="LT629688">
    <property type="protein sequence ID" value="SDE42579.1"/>
    <property type="molecule type" value="Genomic_DNA"/>
</dbReference>
<reference evidence="1 2" key="1">
    <citation type="submission" date="2016-10" db="EMBL/GenBank/DDBJ databases">
        <authorList>
            <person name="de Groot N.N."/>
        </authorList>
    </citation>
    <scope>NUCLEOTIDE SEQUENCE [LARGE SCALE GENOMIC DNA]</scope>
    <source>
        <strain evidence="1 2">MON 2.2</strain>
    </source>
</reference>
<gene>
    <name evidence="1" type="ORF">SAMN04489747_3372</name>
</gene>
<dbReference type="RefSeq" id="WP_157677189.1">
    <property type="nucleotide sequence ID" value="NZ_LT629688.1"/>
</dbReference>
<dbReference type="AlphaFoldDB" id="A0A1G7CTG1"/>